<keyword evidence="2" id="KW-1133">Transmembrane helix</keyword>
<evidence type="ECO:0000256" key="2">
    <source>
        <dbReference type="SAM" id="Phobius"/>
    </source>
</evidence>
<keyword evidence="2" id="KW-0472">Membrane</keyword>
<dbReference type="InterPro" id="IPR004151">
    <property type="entry name" value="7TM_GPCR_serpentine_rcpt_Sre"/>
</dbReference>
<dbReference type="EMBL" id="BTRK01000004">
    <property type="protein sequence ID" value="GMR45177.1"/>
    <property type="molecule type" value="Genomic_DNA"/>
</dbReference>
<protein>
    <recommendedName>
        <fullName evidence="5">G protein-coupled receptor</fullName>
    </recommendedName>
</protein>
<feature type="transmembrane region" description="Helical" evidence="2">
    <location>
        <begin position="66"/>
        <end position="89"/>
    </location>
</feature>
<feature type="non-terminal residue" evidence="3">
    <location>
        <position position="141"/>
    </location>
</feature>
<dbReference type="PANTHER" id="PTHR47521:SF7">
    <property type="entry name" value="SERPENTINE RECEPTOR CLASS EPSILON-6"/>
    <property type="match status" value="1"/>
</dbReference>
<reference evidence="4" key="1">
    <citation type="submission" date="2022-10" db="EMBL/GenBank/DDBJ databases">
        <title>Genome assembly of Pristionchus species.</title>
        <authorList>
            <person name="Yoshida K."/>
            <person name="Sommer R.J."/>
        </authorList>
    </citation>
    <scope>NUCLEOTIDE SEQUENCE [LARGE SCALE GENOMIC DNA]</scope>
    <source>
        <strain evidence="4">RS5460</strain>
    </source>
</reference>
<feature type="non-terminal residue" evidence="3">
    <location>
        <position position="1"/>
    </location>
</feature>
<dbReference type="Proteomes" id="UP001328107">
    <property type="component" value="Unassembled WGS sequence"/>
</dbReference>
<dbReference type="AlphaFoldDB" id="A0AAN5HXY0"/>
<dbReference type="GO" id="GO:0007606">
    <property type="term" value="P:sensory perception of chemical stimulus"/>
    <property type="evidence" value="ECO:0007669"/>
    <property type="project" value="InterPro"/>
</dbReference>
<name>A0AAN5HXY0_9BILA</name>
<keyword evidence="4" id="KW-1185">Reference proteome</keyword>
<dbReference type="Pfam" id="PF03125">
    <property type="entry name" value="Sre"/>
    <property type="match status" value="1"/>
</dbReference>
<comment type="similarity">
    <text evidence="1">Belongs to the nematode receptor-like protein sre family.</text>
</comment>
<evidence type="ECO:0000256" key="1">
    <source>
        <dbReference type="ARBA" id="ARBA00006803"/>
    </source>
</evidence>
<keyword evidence="2" id="KW-0812">Transmembrane</keyword>
<proteinExistence type="inferred from homology"/>
<sequence>LQRLSGRTFMKYSLARIYQLRENIAFMKMMLKMAGPFSKFTTPAMLFYLIYILLPRTRENEFIRNFSVAMFDWWLAVLSLAAAFSFPFADFRFRRVAIQLPIYRNLMKKKNVNSAKVFASKHVADDVTQATDVYFRILERE</sequence>
<organism evidence="3 4">
    <name type="scientific">Pristionchus mayeri</name>
    <dbReference type="NCBI Taxonomy" id="1317129"/>
    <lineage>
        <taxon>Eukaryota</taxon>
        <taxon>Metazoa</taxon>
        <taxon>Ecdysozoa</taxon>
        <taxon>Nematoda</taxon>
        <taxon>Chromadorea</taxon>
        <taxon>Rhabditida</taxon>
        <taxon>Rhabditina</taxon>
        <taxon>Diplogasteromorpha</taxon>
        <taxon>Diplogasteroidea</taxon>
        <taxon>Neodiplogasteridae</taxon>
        <taxon>Pristionchus</taxon>
    </lineage>
</organism>
<gene>
    <name evidence="3" type="ORF">PMAYCL1PPCAC_15372</name>
</gene>
<evidence type="ECO:0000313" key="3">
    <source>
        <dbReference type="EMBL" id="GMR45177.1"/>
    </source>
</evidence>
<evidence type="ECO:0008006" key="5">
    <source>
        <dbReference type="Google" id="ProtNLM"/>
    </source>
</evidence>
<feature type="transmembrane region" description="Helical" evidence="2">
    <location>
        <begin position="37"/>
        <end position="54"/>
    </location>
</feature>
<comment type="caution">
    <text evidence="3">The sequence shown here is derived from an EMBL/GenBank/DDBJ whole genome shotgun (WGS) entry which is preliminary data.</text>
</comment>
<dbReference type="PANTHER" id="PTHR47521">
    <property type="entry name" value="SERPENTINE RECEPTOR, CLASS E (EPSILON)-RELATED"/>
    <property type="match status" value="1"/>
</dbReference>
<dbReference type="GO" id="GO:0016020">
    <property type="term" value="C:membrane"/>
    <property type="evidence" value="ECO:0007669"/>
    <property type="project" value="InterPro"/>
</dbReference>
<evidence type="ECO:0000313" key="4">
    <source>
        <dbReference type="Proteomes" id="UP001328107"/>
    </source>
</evidence>
<dbReference type="InterPro" id="IPR052860">
    <property type="entry name" value="NRL-GPCR1"/>
</dbReference>
<accession>A0AAN5HXY0</accession>